<dbReference type="AlphaFoldDB" id="A0A9N9DYT9"/>
<comment type="caution">
    <text evidence="1">The sequence shown here is derived from an EMBL/GenBank/DDBJ whole genome shotgun (WGS) entry which is preliminary data.</text>
</comment>
<reference evidence="1" key="1">
    <citation type="submission" date="2021-06" db="EMBL/GenBank/DDBJ databases">
        <authorList>
            <person name="Kallberg Y."/>
            <person name="Tangrot J."/>
            <person name="Rosling A."/>
        </authorList>
    </citation>
    <scope>NUCLEOTIDE SEQUENCE</scope>
    <source>
        <strain evidence="1">FL966</strain>
    </source>
</reference>
<evidence type="ECO:0000313" key="2">
    <source>
        <dbReference type="Proteomes" id="UP000789759"/>
    </source>
</evidence>
<dbReference type="Proteomes" id="UP000789759">
    <property type="component" value="Unassembled WGS sequence"/>
</dbReference>
<organism evidence="1 2">
    <name type="scientific">Cetraspora pellucida</name>
    <dbReference type="NCBI Taxonomy" id="1433469"/>
    <lineage>
        <taxon>Eukaryota</taxon>
        <taxon>Fungi</taxon>
        <taxon>Fungi incertae sedis</taxon>
        <taxon>Mucoromycota</taxon>
        <taxon>Glomeromycotina</taxon>
        <taxon>Glomeromycetes</taxon>
        <taxon>Diversisporales</taxon>
        <taxon>Gigasporaceae</taxon>
        <taxon>Cetraspora</taxon>
    </lineage>
</organism>
<proteinExistence type="predicted"/>
<keyword evidence="2" id="KW-1185">Reference proteome</keyword>
<evidence type="ECO:0000313" key="1">
    <source>
        <dbReference type="EMBL" id="CAG8657659.1"/>
    </source>
</evidence>
<accession>A0A9N9DYT9</accession>
<dbReference type="EMBL" id="CAJVQA010007503">
    <property type="protein sequence ID" value="CAG8657659.1"/>
    <property type="molecule type" value="Genomic_DNA"/>
</dbReference>
<name>A0A9N9DYT9_9GLOM</name>
<gene>
    <name evidence="1" type="ORF">CPELLU_LOCUS9652</name>
</gene>
<protein>
    <submittedName>
        <fullName evidence="1">20043_t:CDS:1</fullName>
    </submittedName>
</protein>
<sequence length="243" mass="28060">MTPLLKKKQNFFSISFFTENIKATVASMIIMFSTISRLFLEENNDSRWAVKPIVVKDQDYVNQTQYTRQVMISFTAVQAKLKMVSDSVKDIKNTISTSNTSSSTEIDKCHTKFLNQYNLLQITEPVLLKKFIQHLHLNNFFNSIKIFINFKKTESYIYLKTIDQILPNHTEIDLSFYNTYSYLLLLISFNWTIPNKNFTNLFTSNLPIYSNNSTTPSPTLSIIIPEYTSILIKIGSININGLS</sequence>